<dbReference type="AlphaFoldDB" id="A0A0M0JCB0"/>
<name>A0A0M0JCB0_9EUKA</name>
<feature type="compositionally biased region" description="Basic and acidic residues" evidence="5">
    <location>
        <begin position="782"/>
        <end position="796"/>
    </location>
</feature>
<keyword evidence="8" id="KW-1185">Reference proteome</keyword>
<evidence type="ECO:0000259" key="6">
    <source>
        <dbReference type="Pfam" id="PF00331"/>
    </source>
</evidence>
<evidence type="ECO:0000313" key="8">
    <source>
        <dbReference type="Proteomes" id="UP000037460"/>
    </source>
</evidence>
<dbReference type="Gene3D" id="2.60.120.260">
    <property type="entry name" value="Galactose-binding domain-like"/>
    <property type="match status" value="2"/>
</dbReference>
<dbReference type="InterPro" id="IPR008979">
    <property type="entry name" value="Galactose-bd-like_sf"/>
</dbReference>
<evidence type="ECO:0000256" key="5">
    <source>
        <dbReference type="SAM" id="MobiDB-lite"/>
    </source>
</evidence>
<protein>
    <submittedName>
        <fullName evidence="7">Glycoside hydrolase family 10</fullName>
    </submittedName>
</protein>
<keyword evidence="2 7" id="KW-0378">Hydrolase</keyword>
<keyword evidence="4" id="KW-0624">Polysaccharide degradation</keyword>
<evidence type="ECO:0000313" key="7">
    <source>
        <dbReference type="EMBL" id="KOO23982.1"/>
    </source>
</evidence>
<evidence type="ECO:0000256" key="4">
    <source>
        <dbReference type="ARBA" id="ARBA00023326"/>
    </source>
</evidence>
<dbReference type="SUPFAM" id="SSF51445">
    <property type="entry name" value="(Trans)glycosidases"/>
    <property type="match status" value="1"/>
</dbReference>
<evidence type="ECO:0000256" key="3">
    <source>
        <dbReference type="ARBA" id="ARBA00023277"/>
    </source>
</evidence>
<evidence type="ECO:0000256" key="2">
    <source>
        <dbReference type="ARBA" id="ARBA00022801"/>
    </source>
</evidence>
<dbReference type="SUPFAM" id="SSF49785">
    <property type="entry name" value="Galactose-binding domain-like"/>
    <property type="match status" value="2"/>
</dbReference>
<dbReference type="Gene3D" id="3.20.20.80">
    <property type="entry name" value="Glycosidases"/>
    <property type="match status" value="1"/>
</dbReference>
<dbReference type="Proteomes" id="UP000037460">
    <property type="component" value="Unassembled WGS sequence"/>
</dbReference>
<sequence length="805" mass="90916">MTADLSSTAAAHTGKYGFEITVTELFQNNWHALLSLPAFLVTDHERMYTLTFWAKGNGNPHPRPQVTFQDEDAQYAYIDSAYVQLTSFWHQYSVALAIPYRLRGHNVIANVMVGAYLGSYYFDDFQAWPEGEMHVTLQSTQAAHSGRYGVLINVAKRFEQDWHAQVSLKGFTPPDTDHGYIFSFWGRAAADVPGGRAMPKVVFQDADDSYTPLKQVSVPLTSSWQMYEVDISVPKYREGHTIIISFWVGEFAGTYALDDFQRAANNGSWVVSVPDARAAHSGGAGLYVEVSKAWKVASLARLLLPRYVPRAGQEMLLHLAFWARAEKMKSTDPTPSVTVAFLDLHKNYEEIGAEMITIPHTDWQMHYVVIDLKAEHVGHSIRPYLYIGKDAGIYYFDEFEYKEIEIEDGMAWLQRAPERIRRRRMGKFQLSFHDNDDWPIDYGVADVALQRHHFELGVDVMTRPMSAMAAADYLWYLRTAARHFWAGAIEQGLLWADYEPTPGDISSSQKAIDDVITWSGSQSWSAISATLLDGGHEKKEHWSNKLACQDLKARLHERLARDLAHFRGKIRLYEVWKGSLHSRDWIDRCGESLYFDAYRWAQQADPAALLCSSEAAVLTTLTLTNAEAYHNLVYRLVDQGVPIKAVCVQAIFEGEVDASTVKHRLDVLHELRLPVYITEFTISGLDPAKHSYELEKFLRIAFSHESVAGILLGDLWDRPASATGKAITSGLYAANKEAKPAAARLDHLWKSEWTSRVQKGLSSEGSLDFDGYYGKYEYHLKSDDGKTSVKGAWKEDANDEPSQCG</sequence>
<proteinExistence type="inferred from homology"/>
<dbReference type="OrthoDB" id="1719965at2759"/>
<feature type="domain" description="GH10" evidence="6">
    <location>
        <begin position="536"/>
        <end position="742"/>
    </location>
</feature>
<evidence type="ECO:0000256" key="1">
    <source>
        <dbReference type="ARBA" id="ARBA00007495"/>
    </source>
</evidence>
<feature type="region of interest" description="Disordered" evidence="5">
    <location>
        <begin position="782"/>
        <end position="805"/>
    </location>
</feature>
<organism evidence="7 8">
    <name type="scientific">Chrysochromulina tobinii</name>
    <dbReference type="NCBI Taxonomy" id="1460289"/>
    <lineage>
        <taxon>Eukaryota</taxon>
        <taxon>Haptista</taxon>
        <taxon>Haptophyta</taxon>
        <taxon>Prymnesiophyceae</taxon>
        <taxon>Prymnesiales</taxon>
        <taxon>Chrysochromulinaceae</taxon>
        <taxon>Chrysochromulina</taxon>
    </lineage>
</organism>
<comment type="similarity">
    <text evidence="1">Belongs to the glycosyl hydrolase 10 (cellulase F) family.</text>
</comment>
<dbReference type="InterPro" id="IPR001000">
    <property type="entry name" value="GH10_dom"/>
</dbReference>
<keyword evidence="3" id="KW-0119">Carbohydrate metabolism</keyword>
<dbReference type="GO" id="GO:0031176">
    <property type="term" value="F:endo-1,4-beta-xylanase activity"/>
    <property type="evidence" value="ECO:0007669"/>
    <property type="project" value="UniProtKB-ARBA"/>
</dbReference>
<dbReference type="Pfam" id="PF00331">
    <property type="entry name" value="Glyco_hydro_10"/>
    <property type="match status" value="1"/>
</dbReference>
<dbReference type="InterPro" id="IPR044846">
    <property type="entry name" value="GH10"/>
</dbReference>
<dbReference type="PANTHER" id="PTHR31490">
    <property type="entry name" value="GLYCOSYL HYDROLASE"/>
    <property type="match status" value="1"/>
</dbReference>
<dbReference type="EMBL" id="JWZX01003138">
    <property type="protein sequence ID" value="KOO23982.1"/>
    <property type="molecule type" value="Genomic_DNA"/>
</dbReference>
<dbReference type="GO" id="GO:0000272">
    <property type="term" value="P:polysaccharide catabolic process"/>
    <property type="evidence" value="ECO:0007669"/>
    <property type="project" value="UniProtKB-KW"/>
</dbReference>
<gene>
    <name evidence="7" type="ORF">Ctob_003416</name>
</gene>
<dbReference type="PANTHER" id="PTHR31490:SF1">
    <property type="entry name" value="ENDO-1,4-BETA-XYLANASE 1"/>
    <property type="match status" value="1"/>
</dbReference>
<reference evidence="8" key="1">
    <citation type="journal article" date="2015" name="PLoS Genet.">
        <title>Genome Sequence and Transcriptome Analyses of Chrysochromulina tobin: Metabolic Tools for Enhanced Algal Fitness in the Prominent Order Prymnesiales (Haptophyceae).</title>
        <authorList>
            <person name="Hovde B.T."/>
            <person name="Deodato C.R."/>
            <person name="Hunsperger H.M."/>
            <person name="Ryken S.A."/>
            <person name="Yost W."/>
            <person name="Jha R.K."/>
            <person name="Patterson J."/>
            <person name="Monnat R.J. Jr."/>
            <person name="Barlow S.B."/>
            <person name="Starkenburg S.R."/>
            <person name="Cattolico R.A."/>
        </authorList>
    </citation>
    <scope>NUCLEOTIDE SEQUENCE</scope>
    <source>
        <strain evidence="8">CCMP291</strain>
    </source>
</reference>
<accession>A0A0M0JCB0</accession>
<comment type="caution">
    <text evidence="7">The sequence shown here is derived from an EMBL/GenBank/DDBJ whole genome shotgun (WGS) entry which is preliminary data.</text>
</comment>
<dbReference type="InterPro" id="IPR017853">
    <property type="entry name" value="GH"/>
</dbReference>